<proteinExistence type="predicted"/>
<evidence type="ECO:0000313" key="1">
    <source>
        <dbReference type="EMBL" id="KAH6692582.1"/>
    </source>
</evidence>
<reference evidence="1" key="1">
    <citation type="journal article" date="2021" name="Nat. Commun.">
        <title>Genetic determinants of endophytism in the Arabidopsis root mycobiome.</title>
        <authorList>
            <person name="Mesny F."/>
            <person name="Miyauchi S."/>
            <person name="Thiergart T."/>
            <person name="Pickel B."/>
            <person name="Atanasova L."/>
            <person name="Karlsson M."/>
            <person name="Huettel B."/>
            <person name="Barry K.W."/>
            <person name="Haridas S."/>
            <person name="Chen C."/>
            <person name="Bauer D."/>
            <person name="Andreopoulos W."/>
            <person name="Pangilinan J."/>
            <person name="LaButti K."/>
            <person name="Riley R."/>
            <person name="Lipzen A."/>
            <person name="Clum A."/>
            <person name="Drula E."/>
            <person name="Henrissat B."/>
            <person name="Kohler A."/>
            <person name="Grigoriev I.V."/>
            <person name="Martin F.M."/>
            <person name="Hacquard S."/>
        </authorList>
    </citation>
    <scope>NUCLEOTIDE SEQUENCE</scope>
    <source>
        <strain evidence="1">MPI-SDFR-AT-0117</strain>
    </source>
</reference>
<evidence type="ECO:0000313" key="2">
    <source>
        <dbReference type="Proteomes" id="UP000770015"/>
    </source>
</evidence>
<sequence>MAGGMLQCSRVAGGGMRRYLVGAQCAVGVGGAGSAPGAVGRVRWCYRGCCGPGLPLRQSLAVLNPRSAGAFRGVGEQAPSPIRKLDDGCRQTWDFDDPFRIPFTRTGTRRQVPFRIARSRPEACISYCQPRDGCRIRACRHCWSIGRETSVLSSVELFCRKYSRMHERRVSVGQGGEGLEVDK</sequence>
<dbReference type="AlphaFoldDB" id="A0A9P9AF46"/>
<keyword evidence="2" id="KW-1185">Reference proteome</keyword>
<gene>
    <name evidence="1" type="ORF">F5X68DRAFT_59307</name>
</gene>
<accession>A0A9P9AF46</accession>
<comment type="caution">
    <text evidence="1">The sequence shown here is derived from an EMBL/GenBank/DDBJ whole genome shotgun (WGS) entry which is preliminary data.</text>
</comment>
<protein>
    <submittedName>
        <fullName evidence="1">Uncharacterized protein</fullName>
    </submittedName>
</protein>
<name>A0A9P9AF46_9PEZI</name>
<dbReference type="EMBL" id="JAGSXJ010000004">
    <property type="protein sequence ID" value="KAH6692582.1"/>
    <property type="molecule type" value="Genomic_DNA"/>
</dbReference>
<dbReference type="Proteomes" id="UP000770015">
    <property type="component" value="Unassembled WGS sequence"/>
</dbReference>
<organism evidence="1 2">
    <name type="scientific">Plectosphaerella plurivora</name>
    <dbReference type="NCBI Taxonomy" id="936078"/>
    <lineage>
        <taxon>Eukaryota</taxon>
        <taxon>Fungi</taxon>
        <taxon>Dikarya</taxon>
        <taxon>Ascomycota</taxon>
        <taxon>Pezizomycotina</taxon>
        <taxon>Sordariomycetes</taxon>
        <taxon>Hypocreomycetidae</taxon>
        <taxon>Glomerellales</taxon>
        <taxon>Plectosphaerellaceae</taxon>
        <taxon>Plectosphaerella</taxon>
    </lineage>
</organism>